<gene>
    <name evidence="19" type="ORF">G6048_44320</name>
</gene>
<dbReference type="EMBL" id="JAAKZX010000297">
    <property type="protein sequence ID" value="NGO48815.1"/>
    <property type="molecule type" value="Genomic_DNA"/>
</dbReference>
<comment type="catalytic activity">
    <reaction evidence="14">
        <text>L-homoserine + NADP(+) = L-aspartate 4-semialdehyde + NADPH + H(+)</text>
        <dbReference type="Rhea" id="RHEA:15761"/>
        <dbReference type="ChEBI" id="CHEBI:15378"/>
        <dbReference type="ChEBI" id="CHEBI:57476"/>
        <dbReference type="ChEBI" id="CHEBI:57783"/>
        <dbReference type="ChEBI" id="CHEBI:58349"/>
        <dbReference type="ChEBI" id="CHEBI:537519"/>
        <dbReference type="EC" id="1.1.1.3"/>
    </reaction>
    <physiologicalReaction direction="right-to-left" evidence="14">
        <dbReference type="Rhea" id="RHEA:15763"/>
    </physiologicalReaction>
</comment>
<dbReference type="InterPro" id="IPR019811">
    <property type="entry name" value="HDH_CS"/>
</dbReference>
<dbReference type="CDD" id="cd04881">
    <property type="entry name" value="ACT_HSDH-Hom"/>
    <property type="match status" value="1"/>
</dbReference>
<protein>
    <recommendedName>
        <fullName evidence="6 16">Homoserine dehydrogenase</fullName>
        <ecNumber evidence="5 16">1.1.1.3</ecNumber>
    </recommendedName>
</protein>
<dbReference type="Gene3D" id="3.40.50.720">
    <property type="entry name" value="NAD(P)-binding Rossmann-like Domain"/>
    <property type="match status" value="1"/>
</dbReference>
<reference evidence="19 20" key="1">
    <citation type="submission" date="2020-02" db="EMBL/GenBank/DDBJ databases">
        <title>Whole-genome analyses of novel actinobacteria.</title>
        <authorList>
            <person name="Sahin N."/>
            <person name="Tokatli A."/>
        </authorList>
    </citation>
    <scope>NUCLEOTIDE SEQUENCE [LARGE SCALE GENOMIC DNA]</scope>
    <source>
        <strain evidence="19 20">YC419</strain>
    </source>
</reference>
<evidence type="ECO:0000256" key="16">
    <source>
        <dbReference type="RuleBase" id="RU000579"/>
    </source>
</evidence>
<dbReference type="InterPro" id="IPR005106">
    <property type="entry name" value="Asp/hSer_DH_NAD-bd"/>
</dbReference>
<dbReference type="SUPFAM" id="SSF55347">
    <property type="entry name" value="Glyceraldehyde-3-phosphate dehydrogenase-like, C-terminal domain"/>
    <property type="match status" value="1"/>
</dbReference>
<feature type="domain" description="ACT" evidence="18">
    <location>
        <begin position="353"/>
        <end position="426"/>
    </location>
</feature>
<dbReference type="PANTHER" id="PTHR43331:SF1">
    <property type="entry name" value="HOMOSERINE DEHYDROGENASE"/>
    <property type="match status" value="1"/>
</dbReference>
<accession>A0ABX0E725</accession>
<dbReference type="Pfam" id="PF01842">
    <property type="entry name" value="ACT"/>
    <property type="match status" value="1"/>
</dbReference>
<dbReference type="PROSITE" id="PS01042">
    <property type="entry name" value="HOMOSER_DHGENASE"/>
    <property type="match status" value="1"/>
</dbReference>
<keyword evidence="11" id="KW-0915">Sodium</keyword>
<keyword evidence="20" id="KW-1185">Reference proteome</keyword>
<evidence type="ECO:0000256" key="2">
    <source>
        <dbReference type="ARBA" id="ARBA00005056"/>
    </source>
</evidence>
<evidence type="ECO:0000256" key="4">
    <source>
        <dbReference type="ARBA" id="ARBA00006753"/>
    </source>
</evidence>
<evidence type="ECO:0000313" key="19">
    <source>
        <dbReference type="EMBL" id="NGO48815.1"/>
    </source>
</evidence>
<keyword evidence="7 16" id="KW-0028">Amino-acid biosynthesis</keyword>
<keyword evidence="10 16" id="KW-0560">Oxidoreductase</keyword>
<dbReference type="PIRSF" id="PIRSF000098">
    <property type="entry name" value="Homoser_dehydrog"/>
    <property type="match status" value="1"/>
</dbReference>
<comment type="cofactor">
    <cofactor evidence="1">
        <name>a metal cation</name>
        <dbReference type="ChEBI" id="CHEBI:25213"/>
    </cofactor>
</comment>
<evidence type="ECO:0000256" key="7">
    <source>
        <dbReference type="ARBA" id="ARBA00022605"/>
    </source>
</evidence>
<name>A0ABX0E725_9ACTN</name>
<evidence type="ECO:0000256" key="3">
    <source>
        <dbReference type="ARBA" id="ARBA00005062"/>
    </source>
</evidence>
<evidence type="ECO:0000256" key="9">
    <source>
        <dbReference type="ARBA" id="ARBA00022857"/>
    </source>
</evidence>
<evidence type="ECO:0000256" key="15">
    <source>
        <dbReference type="ARBA" id="ARBA00049031"/>
    </source>
</evidence>
<evidence type="ECO:0000256" key="6">
    <source>
        <dbReference type="ARBA" id="ARBA00013376"/>
    </source>
</evidence>
<sequence>MMRTRPLKVALLGCGVVGSEVARIMTTHADDLAARIGAPVELAGVAVRRPDKVREGIPAELITTDATALVKRGDIDVVVEVIGGIEPARSLITTAFEHGASVVSANKALLAQDGAGLHAIAEEQNKDLYYEAAVAGAIPLVRPLRESLAGDKVNRVLGIVNGTTNFILDKMDSTGAGYQEALDEATALGYAEADPTADVEGFDAAAKAAILAGIAFHTRVRLDDVYREGMTEVTAADFASARGMGCTIKLLAICERAADGESVTARVHPAMIPLTHPLASVRGAYNAVFVESDAAGQLMFYGPGAGGAPTASAVLGDLVAVCRNRLSGATGPGDSAYTRLPVSPMGEVVTRYHISLDVADKPGVLAQVATVFAEHGVSIDTVRQQGKDGEASLVVVTHHASDASLNGTVEALRSLDTVRGVASIMRVEGE</sequence>
<evidence type="ECO:0000259" key="18">
    <source>
        <dbReference type="PROSITE" id="PS51671"/>
    </source>
</evidence>
<dbReference type="RefSeq" id="WP_165345285.1">
    <property type="nucleotide sequence ID" value="NZ_JAAKZX010000297.1"/>
</dbReference>
<dbReference type="InterPro" id="IPR036291">
    <property type="entry name" value="NAD(P)-bd_dom_sf"/>
</dbReference>
<comment type="function">
    <text evidence="13">Catalyzes the conversion of L-aspartate-beta-semialdehyde (L-Asa) to L-homoserine (L-Hse), the third step in the biosynthesis of threonine and methionine from aspartate.</text>
</comment>
<dbReference type="InterPro" id="IPR016204">
    <property type="entry name" value="HDH"/>
</dbReference>
<dbReference type="PROSITE" id="PS51671">
    <property type="entry name" value="ACT"/>
    <property type="match status" value="1"/>
</dbReference>
<proteinExistence type="inferred from homology"/>
<dbReference type="EC" id="1.1.1.3" evidence="5 16"/>
<organism evidence="19 20">
    <name type="scientific">Streptomyces ureilyticus</name>
    <dbReference type="NCBI Taxonomy" id="1775131"/>
    <lineage>
        <taxon>Bacteria</taxon>
        <taxon>Bacillati</taxon>
        <taxon>Actinomycetota</taxon>
        <taxon>Actinomycetes</taxon>
        <taxon>Kitasatosporales</taxon>
        <taxon>Streptomycetaceae</taxon>
        <taxon>Streptomyces</taxon>
    </lineage>
</organism>
<dbReference type="PANTHER" id="PTHR43331">
    <property type="entry name" value="HOMOSERINE DEHYDROGENASE"/>
    <property type="match status" value="1"/>
</dbReference>
<dbReference type="InterPro" id="IPR002912">
    <property type="entry name" value="ACT_dom"/>
</dbReference>
<evidence type="ECO:0000256" key="12">
    <source>
        <dbReference type="ARBA" id="ARBA00023167"/>
    </source>
</evidence>
<comment type="pathway">
    <text evidence="3 16">Amino-acid biosynthesis; L-methionine biosynthesis via de novo pathway; L-homoserine from L-aspartate: step 3/3.</text>
</comment>
<dbReference type="InterPro" id="IPR045865">
    <property type="entry name" value="ACT-like_dom_sf"/>
</dbReference>
<evidence type="ECO:0000256" key="11">
    <source>
        <dbReference type="ARBA" id="ARBA00023053"/>
    </source>
</evidence>
<comment type="similarity">
    <text evidence="4 17">Belongs to the homoserine dehydrogenase family.</text>
</comment>
<dbReference type="Gene3D" id="3.30.70.260">
    <property type="match status" value="1"/>
</dbReference>
<keyword evidence="9 16" id="KW-0521">NADP</keyword>
<evidence type="ECO:0000256" key="1">
    <source>
        <dbReference type="ARBA" id="ARBA00001920"/>
    </source>
</evidence>
<comment type="pathway">
    <text evidence="2 16">Amino-acid biosynthesis; L-threonine biosynthesis; L-threonine from L-aspartate: step 3/5.</text>
</comment>
<evidence type="ECO:0000313" key="20">
    <source>
        <dbReference type="Proteomes" id="UP001518140"/>
    </source>
</evidence>
<dbReference type="SUPFAM" id="SSF51735">
    <property type="entry name" value="NAD(P)-binding Rossmann-fold domains"/>
    <property type="match status" value="1"/>
</dbReference>
<dbReference type="Gene3D" id="3.30.360.10">
    <property type="entry name" value="Dihydrodipicolinate Reductase, domain 2"/>
    <property type="match status" value="1"/>
</dbReference>
<comment type="caution">
    <text evidence="19">The sequence shown here is derived from an EMBL/GenBank/DDBJ whole genome shotgun (WGS) entry which is preliminary data.</text>
</comment>
<evidence type="ECO:0000256" key="8">
    <source>
        <dbReference type="ARBA" id="ARBA00022697"/>
    </source>
</evidence>
<evidence type="ECO:0000256" key="13">
    <source>
        <dbReference type="ARBA" id="ARBA00044930"/>
    </source>
</evidence>
<dbReference type="SUPFAM" id="SSF55021">
    <property type="entry name" value="ACT-like"/>
    <property type="match status" value="1"/>
</dbReference>
<evidence type="ECO:0000256" key="5">
    <source>
        <dbReference type="ARBA" id="ARBA00013213"/>
    </source>
</evidence>
<comment type="catalytic activity">
    <reaction evidence="15">
        <text>L-homoserine + NAD(+) = L-aspartate 4-semialdehyde + NADH + H(+)</text>
        <dbReference type="Rhea" id="RHEA:15757"/>
        <dbReference type="ChEBI" id="CHEBI:15378"/>
        <dbReference type="ChEBI" id="CHEBI:57476"/>
        <dbReference type="ChEBI" id="CHEBI:57540"/>
        <dbReference type="ChEBI" id="CHEBI:57945"/>
        <dbReference type="ChEBI" id="CHEBI:537519"/>
        <dbReference type="EC" id="1.1.1.3"/>
    </reaction>
    <physiologicalReaction direction="right-to-left" evidence="15">
        <dbReference type="Rhea" id="RHEA:15759"/>
    </physiologicalReaction>
</comment>
<keyword evidence="12 16" id="KW-0486">Methionine biosynthesis</keyword>
<dbReference type="Proteomes" id="UP001518140">
    <property type="component" value="Unassembled WGS sequence"/>
</dbReference>
<dbReference type="NCBIfam" id="NF004976">
    <property type="entry name" value="PRK06349.1"/>
    <property type="match status" value="1"/>
</dbReference>
<evidence type="ECO:0000256" key="10">
    <source>
        <dbReference type="ARBA" id="ARBA00023002"/>
    </source>
</evidence>
<keyword evidence="8 16" id="KW-0791">Threonine biosynthesis</keyword>
<dbReference type="Pfam" id="PF00742">
    <property type="entry name" value="Homoserine_dh"/>
    <property type="match status" value="1"/>
</dbReference>
<evidence type="ECO:0000256" key="14">
    <source>
        <dbReference type="ARBA" id="ARBA00048841"/>
    </source>
</evidence>
<dbReference type="InterPro" id="IPR001342">
    <property type="entry name" value="HDH_cat"/>
</dbReference>
<dbReference type="Pfam" id="PF03447">
    <property type="entry name" value="NAD_binding_3"/>
    <property type="match status" value="1"/>
</dbReference>
<evidence type="ECO:0000256" key="17">
    <source>
        <dbReference type="RuleBase" id="RU004171"/>
    </source>
</evidence>